<gene>
    <name evidence="2" type="ORF">H7344_08025</name>
</gene>
<proteinExistence type="predicted"/>
<evidence type="ECO:0000313" key="3">
    <source>
        <dbReference type="Proteomes" id="UP000604001"/>
    </source>
</evidence>
<dbReference type="InterPro" id="IPR007295">
    <property type="entry name" value="DUF402"/>
</dbReference>
<organism evidence="2 3">
    <name type="scientific">Nocardioides deserti</name>
    <dbReference type="NCBI Taxonomy" id="1588644"/>
    <lineage>
        <taxon>Bacteria</taxon>
        <taxon>Bacillati</taxon>
        <taxon>Actinomycetota</taxon>
        <taxon>Actinomycetes</taxon>
        <taxon>Propionibacteriales</taxon>
        <taxon>Nocardioidaceae</taxon>
        <taxon>Nocardioides</taxon>
    </lineage>
</organism>
<keyword evidence="3" id="KW-1185">Reference proteome</keyword>
<comment type="caution">
    <text evidence="2">The sequence shown here is derived from an EMBL/GenBank/DDBJ whole genome shotgun (WGS) entry which is preliminary data.</text>
</comment>
<dbReference type="EMBL" id="JACMYC010000004">
    <property type="protein sequence ID" value="MBC2960238.1"/>
    <property type="molecule type" value="Genomic_DNA"/>
</dbReference>
<dbReference type="Proteomes" id="UP000604001">
    <property type="component" value="Unassembled WGS sequence"/>
</dbReference>
<name>A0ABR6U791_9ACTN</name>
<dbReference type="RefSeq" id="WP_186345513.1">
    <property type="nucleotide sequence ID" value="NZ_BMMR01000001.1"/>
</dbReference>
<sequence length="178" mass="18751">MSSPAAPPAGSRVTVAMTKWGARPHWTFEAEVLGSDAHGDWLGLPAGTALERPGASYVAPTDQVVLVPAAGPDLGRAWLATFHGKGGPLAVYVDVTTPPAWDGDTLRAVDLDLDVLRGLTGRTWVDDEDEFAEHRVTLGYPAEVCALAIASCDRVRAVVEAGHAPYDGATARGWLARL</sequence>
<evidence type="ECO:0000259" key="1">
    <source>
        <dbReference type="Pfam" id="PF04167"/>
    </source>
</evidence>
<accession>A0ABR6U791</accession>
<feature type="domain" description="DUF402" evidence="1">
    <location>
        <begin position="53"/>
        <end position="162"/>
    </location>
</feature>
<reference evidence="2 3" key="1">
    <citation type="submission" date="2020-08" db="EMBL/GenBank/DDBJ databases">
        <title>novel species in genus Nocardioides.</title>
        <authorList>
            <person name="Zhang G."/>
        </authorList>
    </citation>
    <scope>NUCLEOTIDE SEQUENCE [LARGE SCALE GENOMIC DNA]</scope>
    <source>
        <strain evidence="2 3">SC8A-24</strain>
    </source>
</reference>
<dbReference type="SUPFAM" id="SSF159234">
    <property type="entry name" value="FomD-like"/>
    <property type="match status" value="1"/>
</dbReference>
<dbReference type="Pfam" id="PF04167">
    <property type="entry name" value="DUF402"/>
    <property type="match status" value="1"/>
</dbReference>
<evidence type="ECO:0000313" key="2">
    <source>
        <dbReference type="EMBL" id="MBC2960238.1"/>
    </source>
</evidence>
<protein>
    <submittedName>
        <fullName evidence="2">DUF402 domain-containing protein</fullName>
    </submittedName>
</protein>
<dbReference type="Gene3D" id="2.40.380.10">
    <property type="entry name" value="FomD-like"/>
    <property type="match status" value="1"/>
</dbReference>
<dbReference type="InterPro" id="IPR035930">
    <property type="entry name" value="FomD-like_sf"/>
</dbReference>